<comment type="similarity">
    <text evidence="1 8">Belongs to the DNA photolyase class-1 family.</text>
</comment>
<evidence type="ECO:0000313" key="11">
    <source>
        <dbReference type="Proteomes" id="UP000602057"/>
    </source>
</evidence>
<dbReference type="GO" id="GO:0003684">
    <property type="term" value="F:damaged DNA binding"/>
    <property type="evidence" value="ECO:0007669"/>
    <property type="project" value="TreeGrafter"/>
</dbReference>
<gene>
    <name evidence="10" type="ORF">ICJ84_07120</name>
</gene>
<dbReference type="SUPFAM" id="SSF52425">
    <property type="entry name" value="Cryptochrome/photolyase, N-terminal domain"/>
    <property type="match status" value="1"/>
</dbReference>
<dbReference type="PRINTS" id="PR00147">
    <property type="entry name" value="DNAPHOTLYASE"/>
</dbReference>
<dbReference type="GO" id="GO:0071949">
    <property type="term" value="F:FAD binding"/>
    <property type="evidence" value="ECO:0007669"/>
    <property type="project" value="TreeGrafter"/>
</dbReference>
<dbReference type="InterPro" id="IPR002081">
    <property type="entry name" value="Cryptochrome/DNA_photolyase_1"/>
</dbReference>
<dbReference type="InterPro" id="IPR014729">
    <property type="entry name" value="Rossmann-like_a/b/a_fold"/>
</dbReference>
<feature type="binding site" evidence="6">
    <location>
        <begin position="387"/>
        <end position="389"/>
    </location>
    <ligand>
        <name>FAD</name>
        <dbReference type="ChEBI" id="CHEBI:57692"/>
    </ligand>
</feature>
<feature type="domain" description="Photolyase/cryptochrome alpha/beta" evidence="9">
    <location>
        <begin position="7"/>
        <end position="140"/>
    </location>
</feature>
<comment type="caution">
    <text evidence="10">The sequence shown here is derived from an EMBL/GenBank/DDBJ whole genome shotgun (WGS) entry which is preliminary data.</text>
</comment>
<evidence type="ECO:0000256" key="4">
    <source>
        <dbReference type="ARBA" id="ARBA00022827"/>
    </source>
</evidence>
<keyword evidence="3 6" id="KW-0285">Flavoprotein</keyword>
<comment type="cofactor">
    <cofactor evidence="6 8">
        <name>FAD</name>
        <dbReference type="ChEBI" id="CHEBI:57692"/>
    </cofactor>
    <text evidence="6 8">Binds 1 FAD per subunit.</text>
</comment>
<dbReference type="Gene3D" id="1.10.579.10">
    <property type="entry name" value="DNA Cyclobutane Dipyrimidine Photolyase, subunit A, domain 3"/>
    <property type="match status" value="1"/>
</dbReference>
<sequence>MQTQENKTSLIWFRNNLRIHDNSSITKAITKGNKVIAIYCFDPRHFQISEFGFKKTEKYRARFLIESATNLKANLEKHHIPLFVYLDKPENQIPKLVADHQVTDIFLQEEWTHEETFVFNQVKKQLSNNVQFTASFEQFLFHPEDIPFKIEQLPNIFTNFRKTVEKYVNVQPLSKHTIVNFQQPEFQNTTKIPTLNDLGLEDFNIHHKSAFPFSGGESAALNHMQHYIFNTQKLGVYKNTRNGLIGTDYSSKFSPWLANGCLSPKLIYHEIKRFENEYFSNQSTYWLIFELIWRDYFKYISLKYGNNIFKTEGILNKTYSWYKNKETIQHWIDGKTSEPFVNANMIELGKTGWMSNRGRQNVASYFAKHLKIDWRIGASYFESLLLDYDVHSNYGNWMYVSGVGNDPRDRKFDVKSQAERYDTNGKHQRLWLQNSLF</sequence>
<feature type="binding site" evidence="6">
    <location>
        <begin position="250"/>
        <end position="254"/>
    </location>
    <ligand>
        <name>FAD</name>
        <dbReference type="ChEBI" id="CHEBI:57692"/>
    </ligand>
</feature>
<feature type="binding site" evidence="6">
    <location>
        <position position="237"/>
    </location>
    <ligand>
        <name>FAD</name>
        <dbReference type="ChEBI" id="CHEBI:57692"/>
    </ligand>
</feature>
<dbReference type="EMBL" id="JACVXC010000002">
    <property type="protein sequence ID" value="MBD0835198.1"/>
    <property type="molecule type" value="Genomic_DNA"/>
</dbReference>
<keyword evidence="5 8" id="KW-0157">Chromophore</keyword>
<evidence type="ECO:0000256" key="6">
    <source>
        <dbReference type="PIRSR" id="PIRSR602081-1"/>
    </source>
</evidence>
<dbReference type="SUPFAM" id="SSF48173">
    <property type="entry name" value="Cryptochrome/photolyase FAD-binding domain"/>
    <property type="match status" value="1"/>
</dbReference>
<organism evidence="10 11">
    <name type="scientific">Aestuariibaculum suncheonense</name>
    <dbReference type="NCBI Taxonomy" id="1028745"/>
    <lineage>
        <taxon>Bacteria</taxon>
        <taxon>Pseudomonadati</taxon>
        <taxon>Bacteroidota</taxon>
        <taxon>Flavobacteriia</taxon>
        <taxon>Flavobacteriales</taxon>
        <taxon>Flavobacteriaceae</taxon>
    </lineage>
</organism>
<dbReference type="Pfam" id="PF03441">
    <property type="entry name" value="FAD_binding_7"/>
    <property type="match status" value="1"/>
</dbReference>
<accession>A0A8J6UAE9</accession>
<evidence type="ECO:0000256" key="2">
    <source>
        <dbReference type="ARBA" id="ARBA00017881"/>
    </source>
</evidence>
<dbReference type="Pfam" id="PF00875">
    <property type="entry name" value="DNA_photolyase"/>
    <property type="match status" value="1"/>
</dbReference>
<evidence type="ECO:0000256" key="1">
    <source>
        <dbReference type="ARBA" id="ARBA00005862"/>
    </source>
</evidence>
<evidence type="ECO:0000256" key="5">
    <source>
        <dbReference type="ARBA" id="ARBA00022991"/>
    </source>
</evidence>
<evidence type="ECO:0000256" key="3">
    <source>
        <dbReference type="ARBA" id="ARBA00022630"/>
    </source>
</evidence>
<reference evidence="10" key="2">
    <citation type="submission" date="2020-09" db="EMBL/GenBank/DDBJ databases">
        <authorList>
            <person name="Wu Z."/>
        </authorList>
    </citation>
    <scope>NUCLEOTIDE SEQUENCE</scope>
    <source>
        <strain evidence="10">SC17</strain>
    </source>
</reference>
<keyword evidence="11" id="KW-1185">Reference proteome</keyword>
<dbReference type="GO" id="GO:0000719">
    <property type="term" value="P:photoreactive repair"/>
    <property type="evidence" value="ECO:0007669"/>
    <property type="project" value="TreeGrafter"/>
</dbReference>
<evidence type="ECO:0000313" key="10">
    <source>
        <dbReference type="EMBL" id="MBD0835198.1"/>
    </source>
</evidence>
<keyword evidence="4 6" id="KW-0274">FAD</keyword>
<dbReference type="PROSITE" id="PS51645">
    <property type="entry name" value="PHR_CRY_ALPHA_BETA"/>
    <property type="match status" value="1"/>
</dbReference>
<dbReference type="InterPro" id="IPR014133">
    <property type="entry name" value="Cry_DASH"/>
</dbReference>
<proteinExistence type="inferred from homology"/>
<reference evidence="10" key="1">
    <citation type="journal article" date="2013" name="Int. J. Syst. Evol. Microbiol.">
        <title>Aestuariibaculum suncheonense gen. nov., sp. nov., a marine bacterium of the family Flavobacteriaceae isolated from a tidal flat and emended descriptions of the genera Gaetbulibacter and Tamlana.</title>
        <authorList>
            <person name="Jeong S.H."/>
            <person name="Park M.S."/>
            <person name="Jin H.M."/>
            <person name="Lee K."/>
            <person name="Park W."/>
            <person name="Jeon C.O."/>
        </authorList>
    </citation>
    <scope>NUCLEOTIDE SEQUENCE</scope>
    <source>
        <strain evidence="10">SC17</strain>
    </source>
</reference>
<evidence type="ECO:0000256" key="8">
    <source>
        <dbReference type="RuleBase" id="RU367151"/>
    </source>
</evidence>
<dbReference type="InterPro" id="IPR005101">
    <property type="entry name" value="Cryptochr/Photolyase_FAD-bd"/>
</dbReference>
<dbReference type="Gene3D" id="3.40.50.620">
    <property type="entry name" value="HUPs"/>
    <property type="match status" value="1"/>
</dbReference>
<dbReference type="Proteomes" id="UP000602057">
    <property type="component" value="Unassembled WGS sequence"/>
</dbReference>
<feature type="site" description="Electron transfer via tryptophanyl radical" evidence="7">
    <location>
        <position position="397"/>
    </location>
</feature>
<dbReference type="NCBIfam" id="TIGR02765">
    <property type="entry name" value="crypto_DASH"/>
    <property type="match status" value="1"/>
</dbReference>
<dbReference type="GO" id="GO:0003904">
    <property type="term" value="F:deoxyribodipyrimidine photo-lyase activity"/>
    <property type="evidence" value="ECO:0007669"/>
    <property type="project" value="TreeGrafter"/>
</dbReference>
<protein>
    <recommendedName>
        <fullName evidence="2 8">Cryptochrome DASH</fullName>
    </recommendedName>
</protein>
<feature type="site" description="Electron transfer via tryptophanyl radical" evidence="7">
    <location>
        <position position="374"/>
    </location>
</feature>
<dbReference type="InterPro" id="IPR036155">
    <property type="entry name" value="Crypto/Photolyase_N_sf"/>
</dbReference>
<dbReference type="RefSeq" id="WP_188215683.1">
    <property type="nucleotide sequence ID" value="NZ_BAABGH010000010.1"/>
</dbReference>
<feature type="site" description="Electron transfer via tryptophanyl radical" evidence="7">
    <location>
        <position position="321"/>
    </location>
</feature>
<dbReference type="InterPro" id="IPR036134">
    <property type="entry name" value="Crypto/Photolyase_FAD-like_sf"/>
</dbReference>
<evidence type="ECO:0000256" key="7">
    <source>
        <dbReference type="PIRSR" id="PIRSR602081-2"/>
    </source>
</evidence>
<dbReference type="PANTHER" id="PTHR11455:SF22">
    <property type="entry name" value="CRYPTOCHROME DASH"/>
    <property type="match status" value="1"/>
</dbReference>
<comment type="function">
    <text evidence="8">May have a photoreceptor function.</text>
</comment>
<name>A0A8J6UAE9_9FLAO</name>
<dbReference type="PANTHER" id="PTHR11455">
    <property type="entry name" value="CRYPTOCHROME"/>
    <property type="match status" value="1"/>
</dbReference>
<dbReference type="AlphaFoldDB" id="A0A8J6UAE9"/>
<evidence type="ECO:0000259" key="9">
    <source>
        <dbReference type="PROSITE" id="PS51645"/>
    </source>
</evidence>
<dbReference type="Gene3D" id="1.25.40.80">
    <property type="match status" value="1"/>
</dbReference>
<dbReference type="InterPro" id="IPR006050">
    <property type="entry name" value="DNA_photolyase_N"/>
</dbReference>
<comment type="cofactor">
    <cofactor evidence="8">
        <name>(6R)-5,10-methylene-5,6,7,8-tetrahydrofolate</name>
        <dbReference type="ChEBI" id="CHEBI:15636"/>
    </cofactor>
    <text evidence="8">Binds 1 5,10-methenyltetrahydrofolate (MTHF) per subunit.</text>
</comment>